<dbReference type="AlphaFoldDB" id="X7E2P8"/>
<dbReference type="EMBL" id="JAMB01000010">
    <property type="protein sequence ID" value="ETX10237.1"/>
    <property type="molecule type" value="Genomic_DNA"/>
</dbReference>
<evidence type="ECO:0000313" key="1">
    <source>
        <dbReference type="EMBL" id="ETX10237.1"/>
    </source>
</evidence>
<protein>
    <submittedName>
        <fullName evidence="1">Uncharacterized protein</fullName>
    </submittedName>
</protein>
<name>X7E2P8_9GAMM</name>
<reference evidence="1 2" key="1">
    <citation type="submission" date="2014-01" db="EMBL/GenBank/DDBJ databases">
        <title>Marinomonas ushuaiensis DSM 15871 Genome Sequencing.</title>
        <authorList>
            <person name="Lai Q."/>
            <person name="Shao Z.S."/>
        </authorList>
    </citation>
    <scope>NUCLEOTIDE SEQUENCE [LARGE SCALE GENOMIC DNA]</scope>
    <source>
        <strain evidence="1 2">DSM 15871</strain>
    </source>
</reference>
<accession>X7E2P8</accession>
<organism evidence="1 2">
    <name type="scientific">Marinomonas ushuaiensis DSM 15871</name>
    <dbReference type="NCBI Taxonomy" id="1122207"/>
    <lineage>
        <taxon>Bacteria</taxon>
        <taxon>Pseudomonadati</taxon>
        <taxon>Pseudomonadota</taxon>
        <taxon>Gammaproteobacteria</taxon>
        <taxon>Oceanospirillales</taxon>
        <taxon>Oceanospirillaceae</taxon>
        <taxon>Marinomonas</taxon>
    </lineage>
</organism>
<dbReference type="Proteomes" id="UP000054058">
    <property type="component" value="Unassembled WGS sequence"/>
</dbReference>
<comment type="caution">
    <text evidence="1">The sequence shown here is derived from an EMBL/GenBank/DDBJ whole genome shotgun (WGS) entry which is preliminary data.</text>
</comment>
<sequence>MYIDEIKLNLEVVLERFLTEKISLLRVRMMSLIVNGQAISGGVNLGVRRLFAVWRGDTRKTDDGIITLRRITACCHSFSQKGLLL</sequence>
<keyword evidence="2" id="KW-1185">Reference proteome</keyword>
<dbReference type="STRING" id="1122207.MUS1_04055"/>
<gene>
    <name evidence="1" type="ORF">MUS1_04055</name>
</gene>
<proteinExistence type="predicted"/>
<evidence type="ECO:0000313" key="2">
    <source>
        <dbReference type="Proteomes" id="UP000054058"/>
    </source>
</evidence>